<proteinExistence type="predicted"/>
<name>A0A140E184_MIMIV</name>
<reference evidence="1 2" key="1">
    <citation type="journal article" date="2014" name="Virol. J.">
        <title>Samba virus: a novel mimivirus from a giant rain forest, the Brazilian Amazon.</title>
        <authorList>
            <person name="Campos R.K."/>
            <person name="Boratto P.V."/>
            <person name="Assis F.L."/>
            <person name="Aguiar E.R."/>
            <person name="Silva L.C."/>
            <person name="Albarnaz J.D."/>
            <person name="Dornas F.P."/>
            <person name="Trindade G.S."/>
            <person name="Ferreira P.P."/>
            <person name="Marques J.T."/>
            <person name="Robert C."/>
            <person name="Raoult D."/>
            <person name="Kroon E.G."/>
            <person name="La Scola B."/>
            <person name="Abrahao J.S."/>
        </authorList>
    </citation>
    <scope>NUCLEOTIDE SEQUENCE [LARGE SCALE GENOMIC DNA]</scope>
</reference>
<dbReference type="InterPro" id="IPR045727">
    <property type="entry name" value="DUF6081"/>
</dbReference>
<sequence>MSNRFDSKPKCRCVAKIDDNYENNCQSKYISKCEIPRNICQRKNIDFFYDFRLKYSDADFDYVFGNDGVVTQNFTGLTVNSVPFTQTVPIGNEHPKWLKFYKDAFPLYNDREVIFETEMSGVQVIDGNSIPEKMKPRIRNVDDDLRLASGALNVIDPNTWMVFDFFVTNTAIYAFYERLPFGKTSSTPSNTTSQFGNKSFHDKFTHNGSIHNGSIHNGSIHNGSHCNPNPDVPTDLGNYAAFSNAIWVARRSADDPLSQFSKLAIGIHKGKGLVTWYIDDIPVFTWDRIGYRMHDEYRMVDHGGIEGIVSPDSMRLGFGTFSLFDMNLPNDYDRGYVDPVVVLPDGPHREIARSALIQLDFAANYRETFPDPYTGLERPLADPAITFAYTLGETPDDNRAIKLFGQGAIIKLKYLRVYTRSPNAKPEFSRVNH</sequence>
<evidence type="ECO:0000313" key="1">
    <source>
        <dbReference type="EMBL" id="AMK62059.1"/>
    </source>
</evidence>
<protein>
    <submittedName>
        <fullName evidence="1">Uncharacterized protein</fullName>
    </submittedName>
</protein>
<dbReference type="Pfam" id="PF19559">
    <property type="entry name" value="DUF6081"/>
    <property type="match status" value="1"/>
</dbReference>
<organism evidence="1 2">
    <name type="scientific">Samba virus</name>
    <dbReference type="NCBI Taxonomy" id="1461100"/>
    <lineage>
        <taxon>Viruses</taxon>
        <taxon>Varidnaviria</taxon>
        <taxon>Bamfordvirae</taxon>
        <taxon>Nucleocytoviricota</taxon>
        <taxon>Megaviricetes</taxon>
        <taxon>Imitervirales</taxon>
        <taxon>Mimiviridae</taxon>
        <taxon>Megamimivirinae</taxon>
        <taxon>Mimivirus</taxon>
        <taxon>Mimivirus bradfordmassiliense</taxon>
    </lineage>
</organism>
<dbReference type="EMBL" id="KF959826">
    <property type="protein sequence ID" value="AMK62059.1"/>
    <property type="molecule type" value="Genomic_DNA"/>
</dbReference>
<accession>A0A140E184</accession>
<dbReference type="Proteomes" id="UP000240935">
    <property type="component" value="Segment"/>
</dbReference>
<evidence type="ECO:0000313" key="2">
    <source>
        <dbReference type="Proteomes" id="UP000240935"/>
    </source>
</evidence>